<evidence type="ECO:0000313" key="2">
    <source>
        <dbReference type="Proteomes" id="UP000027195"/>
    </source>
</evidence>
<protein>
    <submittedName>
        <fullName evidence="1">Uncharacterized protein</fullName>
    </submittedName>
</protein>
<dbReference type="Proteomes" id="UP000027195">
    <property type="component" value="Unassembled WGS sequence"/>
</dbReference>
<dbReference type="HOGENOM" id="CLU_023805_1_1_1"/>
<dbReference type="InParanoid" id="A0A067MJX2"/>
<accession>A0A067MJX2</accession>
<dbReference type="OrthoDB" id="59699at2759"/>
<dbReference type="CDD" id="cd00882">
    <property type="entry name" value="Ras_like_GTPase"/>
    <property type="match status" value="1"/>
</dbReference>
<dbReference type="Gene3D" id="3.40.50.300">
    <property type="entry name" value="P-loop containing nucleotide triphosphate hydrolases"/>
    <property type="match status" value="1"/>
</dbReference>
<dbReference type="STRING" id="930990.A0A067MJX2"/>
<name>A0A067MJX2_BOTB1</name>
<keyword evidence="2" id="KW-1185">Reference proteome</keyword>
<dbReference type="SUPFAM" id="SSF52540">
    <property type="entry name" value="P-loop containing nucleoside triphosphate hydrolases"/>
    <property type="match status" value="1"/>
</dbReference>
<proteinExistence type="predicted"/>
<reference evidence="2" key="1">
    <citation type="journal article" date="2014" name="Proc. Natl. Acad. Sci. U.S.A.">
        <title>Extensive sampling of basidiomycete genomes demonstrates inadequacy of the white-rot/brown-rot paradigm for wood decay fungi.</title>
        <authorList>
            <person name="Riley R."/>
            <person name="Salamov A.A."/>
            <person name="Brown D.W."/>
            <person name="Nagy L.G."/>
            <person name="Floudas D."/>
            <person name="Held B.W."/>
            <person name="Levasseur A."/>
            <person name="Lombard V."/>
            <person name="Morin E."/>
            <person name="Otillar R."/>
            <person name="Lindquist E.A."/>
            <person name="Sun H."/>
            <person name="LaButti K.M."/>
            <person name="Schmutz J."/>
            <person name="Jabbour D."/>
            <person name="Luo H."/>
            <person name="Baker S.E."/>
            <person name="Pisabarro A.G."/>
            <person name="Walton J.D."/>
            <person name="Blanchette R.A."/>
            <person name="Henrissat B."/>
            <person name="Martin F."/>
            <person name="Cullen D."/>
            <person name="Hibbett D.S."/>
            <person name="Grigoriev I.V."/>
        </authorList>
    </citation>
    <scope>NUCLEOTIDE SEQUENCE [LARGE SCALE GENOMIC DNA]</scope>
    <source>
        <strain evidence="2">FD-172 SS1</strain>
    </source>
</reference>
<dbReference type="EMBL" id="KL198054">
    <property type="protein sequence ID" value="KDQ11841.1"/>
    <property type="molecule type" value="Genomic_DNA"/>
</dbReference>
<organism evidence="1 2">
    <name type="scientific">Botryobasidium botryosum (strain FD-172 SS1)</name>
    <dbReference type="NCBI Taxonomy" id="930990"/>
    <lineage>
        <taxon>Eukaryota</taxon>
        <taxon>Fungi</taxon>
        <taxon>Dikarya</taxon>
        <taxon>Basidiomycota</taxon>
        <taxon>Agaricomycotina</taxon>
        <taxon>Agaricomycetes</taxon>
        <taxon>Cantharellales</taxon>
        <taxon>Botryobasidiaceae</taxon>
        <taxon>Botryobasidium</taxon>
    </lineage>
</organism>
<gene>
    <name evidence="1" type="ORF">BOTBODRAFT_430753</name>
</gene>
<sequence length="238" mass="26720">MLLVRRPNRFRVLIIGRANAGKTTILQALCGTDEQPEVYDRKGHKVETGSFRATFRSIRNKVTGRDSNTILSPSSTRGLHRIDHSLIFPSNQRYVFHDSRGFESGATDELELVRDFIRTRAGGNDLNEQLHAIWYCFPTDGNRVITAAEQEFFGKIDTGRVPVIAVFTKFDALDSAAFKTLEAGGLSFNDAKQGASAYAEELFETTHLPLIQHQPHPPKGVVYLRSIIHVMFPDIMKC</sequence>
<evidence type="ECO:0000313" key="1">
    <source>
        <dbReference type="EMBL" id="KDQ11841.1"/>
    </source>
</evidence>
<dbReference type="InterPro" id="IPR027417">
    <property type="entry name" value="P-loop_NTPase"/>
</dbReference>
<dbReference type="AlphaFoldDB" id="A0A067MJX2"/>